<keyword evidence="7 8" id="KW-0807">Transducer</keyword>
<evidence type="ECO:0000256" key="7">
    <source>
        <dbReference type="ARBA" id="ARBA00023224"/>
    </source>
</evidence>
<comment type="subcellular location">
    <subcellularLocation>
        <location evidence="1">Cell membrane</location>
    </subcellularLocation>
</comment>
<evidence type="ECO:0000256" key="3">
    <source>
        <dbReference type="ARBA" id="ARBA00022481"/>
    </source>
</evidence>
<evidence type="ECO:0000313" key="12">
    <source>
        <dbReference type="EMBL" id="XCG74465.1"/>
    </source>
</evidence>
<dbReference type="Gene3D" id="1.10.287.950">
    <property type="entry name" value="Methyl-accepting chemotaxis protein"/>
    <property type="match status" value="1"/>
</dbReference>
<dbReference type="GO" id="GO:0007165">
    <property type="term" value="P:signal transduction"/>
    <property type="evidence" value="ECO:0007669"/>
    <property type="project" value="UniProtKB-KW"/>
</dbReference>
<sequence length="438" mass="48206">MFNKRLKQELSALREELSSLQQVKESLESEMLVLTLDKDGQVQSVNQNFLGEMHYKSSDLVGRHINDIVPEHVKTDEFQRRFNNALTRGEHFAGAVRLLRGNGQEAWLRSIVQPVRCANGRIKHFSIYSSDLTRTIEASREHENLIGALVRSTAVIEFDLNGNVLAANDRFLSGMGYSLAQIKGKHHRTFCLPEEQSSADYQNFWRRLNAGEYVAGRFKRIDSHGRTVWLEASYNPVTDANNNLYKVVKFATVITDQVNQEQAVAEAANIAYSTSQQTDQSAQRGNAVVTQAVDVMRDLAKHMQTAGDGIEALNEQSLVIGTIVKTISGIAEQTNLLALNAAIEAARAGEQGRGFAVVADEVRQLASRTSQATDEIVLVVRQNQDMARNAVALMTDGKLQAEQGLALAAEAGTVIIEIQDGAQKVVNAVGQFANQLAT</sequence>
<dbReference type="SUPFAM" id="SSF55785">
    <property type="entry name" value="PYP-like sensor domain (PAS domain)"/>
    <property type="match status" value="2"/>
</dbReference>
<dbReference type="Pfam" id="PF08447">
    <property type="entry name" value="PAS_3"/>
    <property type="match status" value="1"/>
</dbReference>
<keyword evidence="5" id="KW-1133">Transmembrane helix</keyword>
<dbReference type="SMART" id="SM00283">
    <property type="entry name" value="MA"/>
    <property type="match status" value="1"/>
</dbReference>
<evidence type="ECO:0000256" key="2">
    <source>
        <dbReference type="ARBA" id="ARBA00022475"/>
    </source>
</evidence>
<dbReference type="NCBIfam" id="TIGR00229">
    <property type="entry name" value="sensory_box"/>
    <property type="match status" value="2"/>
</dbReference>
<dbReference type="InterPro" id="IPR001610">
    <property type="entry name" value="PAC"/>
</dbReference>
<dbReference type="InterPro" id="IPR000700">
    <property type="entry name" value="PAS-assoc_C"/>
</dbReference>
<gene>
    <name evidence="12" type="ORF">ABVN21_27655</name>
</gene>
<dbReference type="PROSITE" id="PS50111">
    <property type="entry name" value="CHEMOTAXIS_TRANSDUC_2"/>
    <property type="match status" value="1"/>
</dbReference>
<evidence type="ECO:0000256" key="8">
    <source>
        <dbReference type="PROSITE-ProRule" id="PRU00284"/>
    </source>
</evidence>
<keyword evidence="9" id="KW-0175">Coiled coil</keyword>
<evidence type="ECO:0000259" key="10">
    <source>
        <dbReference type="PROSITE" id="PS50111"/>
    </source>
</evidence>
<proteinExistence type="predicted"/>
<dbReference type="Pfam" id="PF13426">
    <property type="entry name" value="PAS_9"/>
    <property type="match status" value="1"/>
</dbReference>
<dbReference type="SUPFAM" id="SSF58104">
    <property type="entry name" value="Methyl-accepting chemotaxis protein (MCP) signaling domain"/>
    <property type="match status" value="1"/>
</dbReference>
<evidence type="ECO:0000256" key="9">
    <source>
        <dbReference type="SAM" id="Coils"/>
    </source>
</evidence>
<dbReference type="InterPro" id="IPR013655">
    <property type="entry name" value="PAS_fold_3"/>
</dbReference>
<feature type="coiled-coil region" evidence="9">
    <location>
        <begin position="3"/>
        <end position="30"/>
    </location>
</feature>
<keyword evidence="6" id="KW-0472">Membrane</keyword>
<dbReference type="InterPro" id="IPR000014">
    <property type="entry name" value="PAS"/>
</dbReference>
<feature type="domain" description="Methyl-accepting transducer" evidence="10">
    <location>
        <begin position="262"/>
        <end position="438"/>
    </location>
</feature>
<keyword evidence="2" id="KW-1003">Cell membrane</keyword>
<protein>
    <submittedName>
        <fullName evidence="12">PAS domain-containing methyl-accepting chemotaxis protein</fullName>
    </submittedName>
</protein>
<evidence type="ECO:0000256" key="6">
    <source>
        <dbReference type="ARBA" id="ARBA00023136"/>
    </source>
</evidence>
<dbReference type="SMART" id="SM00086">
    <property type="entry name" value="PAC"/>
    <property type="match status" value="2"/>
</dbReference>
<feature type="domain" description="PAC" evidence="11">
    <location>
        <begin position="212"/>
        <end position="266"/>
    </location>
</feature>
<keyword evidence="3" id="KW-0488">Methylation</keyword>
<dbReference type="GO" id="GO:0006935">
    <property type="term" value="P:chemotaxis"/>
    <property type="evidence" value="ECO:0007669"/>
    <property type="project" value="UniProtKB-ARBA"/>
</dbReference>
<dbReference type="PANTHER" id="PTHR32089">
    <property type="entry name" value="METHYL-ACCEPTING CHEMOTAXIS PROTEIN MCPB"/>
    <property type="match status" value="1"/>
</dbReference>
<dbReference type="Gene3D" id="3.30.450.20">
    <property type="entry name" value="PAS domain"/>
    <property type="match status" value="2"/>
</dbReference>
<dbReference type="CDD" id="cd00130">
    <property type="entry name" value="PAS"/>
    <property type="match status" value="2"/>
</dbReference>
<evidence type="ECO:0000256" key="4">
    <source>
        <dbReference type="ARBA" id="ARBA00022692"/>
    </source>
</evidence>
<evidence type="ECO:0000259" key="11">
    <source>
        <dbReference type="PROSITE" id="PS50113"/>
    </source>
</evidence>
<dbReference type="Pfam" id="PF00015">
    <property type="entry name" value="MCPsignal"/>
    <property type="match status" value="1"/>
</dbReference>
<dbReference type="GO" id="GO:0005886">
    <property type="term" value="C:plasma membrane"/>
    <property type="evidence" value="ECO:0007669"/>
    <property type="project" value="UniProtKB-SubCell"/>
</dbReference>
<dbReference type="AlphaFoldDB" id="A0AAU8E4L8"/>
<reference evidence="12" key="1">
    <citation type="submission" date="2024-06" db="EMBL/GenBank/DDBJ databases">
        <title>The Caenorhabditis elegans bacterial microbiome influences microsporidia infection through nutrient limitation and inhibiting parasite invasion.</title>
        <authorList>
            <person name="Tamim El Jarkass H."/>
            <person name="Castelblanco S."/>
            <person name="Kaur M."/>
            <person name="Wan Y.C."/>
            <person name="Ellis A.E."/>
            <person name="Sheldon R.D."/>
            <person name="Lien E.C."/>
            <person name="Burton N.O."/>
            <person name="Wright G.D."/>
            <person name="Reinke A.W."/>
        </authorList>
    </citation>
    <scope>NUCLEOTIDE SEQUENCE</scope>
    <source>
        <strain evidence="12">MYb327</strain>
    </source>
</reference>
<dbReference type="RefSeq" id="WP_339554602.1">
    <property type="nucleotide sequence ID" value="NZ_CP159258.1"/>
</dbReference>
<dbReference type="InterPro" id="IPR004089">
    <property type="entry name" value="MCPsignal_dom"/>
</dbReference>
<dbReference type="SMART" id="SM00091">
    <property type="entry name" value="PAS"/>
    <property type="match status" value="2"/>
</dbReference>
<dbReference type="PROSITE" id="PS50113">
    <property type="entry name" value="PAC"/>
    <property type="match status" value="2"/>
</dbReference>
<accession>A0AAU8E4L8</accession>
<dbReference type="InterPro" id="IPR035965">
    <property type="entry name" value="PAS-like_dom_sf"/>
</dbReference>
<evidence type="ECO:0000256" key="1">
    <source>
        <dbReference type="ARBA" id="ARBA00004236"/>
    </source>
</evidence>
<dbReference type="PANTHER" id="PTHR32089:SF112">
    <property type="entry name" value="LYSOZYME-LIKE PROTEIN-RELATED"/>
    <property type="match status" value="1"/>
</dbReference>
<keyword evidence="4" id="KW-0812">Transmembrane</keyword>
<evidence type="ECO:0000256" key="5">
    <source>
        <dbReference type="ARBA" id="ARBA00022989"/>
    </source>
</evidence>
<feature type="domain" description="PAC" evidence="11">
    <location>
        <begin position="92"/>
        <end position="144"/>
    </location>
</feature>
<organism evidence="12">
    <name type="scientific">Pseudomonas sp. MYb327</name>
    <dbReference type="NCBI Taxonomy" id="2745230"/>
    <lineage>
        <taxon>Bacteria</taxon>
        <taxon>Pseudomonadati</taxon>
        <taxon>Pseudomonadota</taxon>
        <taxon>Gammaproteobacteria</taxon>
        <taxon>Pseudomonadales</taxon>
        <taxon>Pseudomonadaceae</taxon>
        <taxon>Pseudomonas</taxon>
    </lineage>
</organism>
<dbReference type="EMBL" id="CP159258">
    <property type="protein sequence ID" value="XCG74465.1"/>
    <property type="molecule type" value="Genomic_DNA"/>
</dbReference>
<name>A0AAU8E4L8_9PSED</name>